<dbReference type="Proteomes" id="UP000025229">
    <property type="component" value="Chromosome"/>
</dbReference>
<reference evidence="2 3" key="1">
    <citation type="submission" date="2014-03" db="EMBL/GenBank/DDBJ databases">
        <title>Complete genome sequence of the Radio-Resistant Rubrobacter radiotolerans RSPS-4.</title>
        <authorList>
            <person name="Egas C.C."/>
            <person name="Barroso C.C."/>
            <person name="Froufe H.J.C."/>
            <person name="Pacheco J.J."/>
            <person name="Albuquerque L.L."/>
            <person name="da Costa M.M.S."/>
        </authorList>
    </citation>
    <scope>NUCLEOTIDE SEQUENCE [LARGE SCALE GENOMIC DNA]</scope>
    <source>
        <strain evidence="2 3">RSPS-4</strain>
    </source>
</reference>
<gene>
    <name evidence="2" type="ORF">RradSPS_0245</name>
</gene>
<evidence type="ECO:0000313" key="2">
    <source>
        <dbReference type="EMBL" id="AHY45528.1"/>
    </source>
</evidence>
<proteinExistence type="predicted"/>
<keyword evidence="1" id="KW-0472">Membrane</keyword>
<dbReference type="AlphaFoldDB" id="A0A023WZN3"/>
<dbReference type="EMBL" id="CP007514">
    <property type="protein sequence ID" value="AHY45528.1"/>
    <property type="molecule type" value="Genomic_DNA"/>
</dbReference>
<protein>
    <submittedName>
        <fullName evidence="2">Uncharacterized protein</fullName>
    </submittedName>
</protein>
<evidence type="ECO:0000256" key="1">
    <source>
        <dbReference type="SAM" id="Phobius"/>
    </source>
</evidence>
<name>A0A023WZN3_RUBRA</name>
<accession>A0A023WZN3</accession>
<feature type="transmembrane region" description="Helical" evidence="1">
    <location>
        <begin position="6"/>
        <end position="27"/>
    </location>
</feature>
<keyword evidence="1" id="KW-1133">Transmembrane helix</keyword>
<dbReference type="KEGG" id="rrd:RradSPS_0245"/>
<organism evidence="2 3">
    <name type="scientific">Rubrobacter radiotolerans</name>
    <name type="common">Arthrobacter radiotolerans</name>
    <dbReference type="NCBI Taxonomy" id="42256"/>
    <lineage>
        <taxon>Bacteria</taxon>
        <taxon>Bacillati</taxon>
        <taxon>Actinomycetota</taxon>
        <taxon>Rubrobacteria</taxon>
        <taxon>Rubrobacterales</taxon>
        <taxon>Rubrobacteraceae</taxon>
        <taxon>Rubrobacter</taxon>
    </lineage>
</organism>
<keyword evidence="3" id="KW-1185">Reference proteome</keyword>
<sequence>MSGTNFISLVVMILILLFILMNVGPLLTAF</sequence>
<keyword evidence="1" id="KW-0812">Transmembrane</keyword>
<dbReference type="HOGENOM" id="CLU_3405213_0_0_11"/>
<evidence type="ECO:0000313" key="3">
    <source>
        <dbReference type="Proteomes" id="UP000025229"/>
    </source>
</evidence>